<keyword evidence="3" id="KW-1185">Reference proteome</keyword>
<dbReference type="PANTHER" id="PTHR30006">
    <property type="entry name" value="THIAMINE-BINDING PERIPLASMIC PROTEIN-RELATED"/>
    <property type="match status" value="1"/>
</dbReference>
<dbReference type="Pfam" id="PF13416">
    <property type="entry name" value="SBP_bac_8"/>
    <property type="match status" value="1"/>
</dbReference>
<name>A0ABV6MAY1_9ACTN</name>
<keyword evidence="1" id="KW-0732">Signal</keyword>
<dbReference type="InterPro" id="IPR001188">
    <property type="entry name" value="Sperm_putr-bd"/>
</dbReference>
<dbReference type="PANTHER" id="PTHR30006:SF2">
    <property type="entry name" value="ABC TRANSPORTER SUBSTRATE-BINDING PROTEIN"/>
    <property type="match status" value="1"/>
</dbReference>
<dbReference type="Gene3D" id="3.40.190.10">
    <property type="entry name" value="Periplasmic binding protein-like II"/>
    <property type="match status" value="2"/>
</dbReference>
<accession>A0ABV6MAY1</accession>
<dbReference type="InterPro" id="IPR006059">
    <property type="entry name" value="SBP"/>
</dbReference>
<organism evidence="2 3">
    <name type="scientific">Phytohabitans kaempferiae</name>
    <dbReference type="NCBI Taxonomy" id="1620943"/>
    <lineage>
        <taxon>Bacteria</taxon>
        <taxon>Bacillati</taxon>
        <taxon>Actinomycetota</taxon>
        <taxon>Actinomycetes</taxon>
        <taxon>Micromonosporales</taxon>
        <taxon>Micromonosporaceae</taxon>
    </lineage>
</organism>
<protein>
    <submittedName>
        <fullName evidence="2">PotD/PotF family extracellular solute-binding protein</fullName>
    </submittedName>
</protein>
<reference evidence="2 3" key="1">
    <citation type="submission" date="2024-09" db="EMBL/GenBank/DDBJ databases">
        <authorList>
            <person name="Sun Q."/>
            <person name="Mori K."/>
        </authorList>
    </citation>
    <scope>NUCLEOTIDE SEQUENCE [LARGE SCALE GENOMIC DNA]</scope>
    <source>
        <strain evidence="2 3">TBRC 3947</strain>
    </source>
</reference>
<evidence type="ECO:0000313" key="2">
    <source>
        <dbReference type="EMBL" id="MFC0531553.1"/>
    </source>
</evidence>
<evidence type="ECO:0000313" key="3">
    <source>
        <dbReference type="Proteomes" id="UP001589867"/>
    </source>
</evidence>
<comment type="caution">
    <text evidence="2">The sequence shown here is derived from an EMBL/GenBank/DDBJ whole genome shotgun (WGS) entry which is preliminary data.</text>
</comment>
<dbReference type="EMBL" id="JBHLUH010000060">
    <property type="protein sequence ID" value="MFC0531553.1"/>
    <property type="molecule type" value="Genomic_DNA"/>
</dbReference>
<dbReference type="Proteomes" id="UP001589867">
    <property type="component" value="Unassembled WGS sequence"/>
</dbReference>
<proteinExistence type="predicted"/>
<evidence type="ECO:0000256" key="1">
    <source>
        <dbReference type="ARBA" id="ARBA00022729"/>
    </source>
</evidence>
<dbReference type="RefSeq" id="WP_377256154.1">
    <property type="nucleotide sequence ID" value="NZ_JBHLUH010000060.1"/>
</dbReference>
<dbReference type="SUPFAM" id="SSF53850">
    <property type="entry name" value="Periplasmic binding protein-like II"/>
    <property type="match status" value="1"/>
</dbReference>
<gene>
    <name evidence="2" type="ORF">ACFFIA_28295</name>
</gene>
<sequence length="306" mass="33355">MWDKALAELTPTFNERYGANLVNTVDGQNGLTKIQQAPKAYDLAWLTADKAAVGLKNGTLQPIDTARVAAHSNIYPSLLNGFTQDGKLPGVPVSWGAQAILYRKDKVPFEITKWADLWRPELRGQVAIGAMPSVAGVWALMAGAQAFGSGIDDFDAGWMALEQLKPNVQYQYTLSSDPVNKLADGSLLATITFADLGVPLASRNVAVVIPDEGAPWSSQPITIPAESGNVDKVYEFINFMLEAEQQEAWTRTTQVAPANSGITLSSDVQSKLLEGPEVAARMWEIDWLTIGENVTDWTKKWQETFA</sequence>
<dbReference type="PRINTS" id="PR00909">
    <property type="entry name" value="SPERMDNBNDNG"/>
</dbReference>